<sequence length="320" mass="35059">MRMKTIQKDRLQNMEHFQYADRVLKLCKEAGIEKLTDVLAPLEAALAREDEALNRSRSLDGTEALEKLDRKRDNAYYALRLLVEIELRNDDENVVEAAKTVAEVMRRYPKTPEVNYDQETGNIRNMVDDFKKAPAAAAVTKINATAAIARLDEANKAFDARYHQRITSKTPKGTFDTAALRMGVDKALESVLAHITALDTLSPDAKTTALITHYNNLVDLYQDVLARRKAVNAKKNKEKKKKGDKDKKPSDGDKKPGDDKDKKPSEGDKKPGDGGKKPDGGGKKPGDDGKKPDDGGGKNPGDGGGAGPIPSDPLPMVPKD</sequence>
<feature type="region of interest" description="Disordered" evidence="1">
    <location>
        <begin position="231"/>
        <end position="320"/>
    </location>
</feature>
<dbReference type="HOGENOM" id="CLU_057108_1_0_10"/>
<proteinExistence type="predicted"/>
<name>E0NSC7_9BACT</name>
<dbReference type="AlphaFoldDB" id="E0NSC7"/>
<dbReference type="Proteomes" id="UP000004394">
    <property type="component" value="Unassembled WGS sequence"/>
</dbReference>
<accession>E0NSC7</accession>
<dbReference type="STRING" id="862515.HMPREF0658_1078"/>
<dbReference type="eggNOG" id="ENOG5031Z76">
    <property type="taxonomic scope" value="Bacteria"/>
</dbReference>
<organism evidence="2 3">
    <name type="scientific">Hoylesella marshii DSM 16973 = JCM 13450</name>
    <dbReference type="NCBI Taxonomy" id="862515"/>
    <lineage>
        <taxon>Bacteria</taxon>
        <taxon>Pseudomonadati</taxon>
        <taxon>Bacteroidota</taxon>
        <taxon>Bacteroidia</taxon>
        <taxon>Bacteroidales</taxon>
        <taxon>Prevotellaceae</taxon>
        <taxon>Hoylesella</taxon>
    </lineage>
</organism>
<feature type="compositionally biased region" description="Pro residues" evidence="1">
    <location>
        <begin position="310"/>
        <end position="320"/>
    </location>
</feature>
<comment type="caution">
    <text evidence="2">The sequence shown here is derived from an EMBL/GenBank/DDBJ whole genome shotgun (WGS) entry which is preliminary data.</text>
</comment>
<evidence type="ECO:0000313" key="2">
    <source>
        <dbReference type="EMBL" id="EFM01983.1"/>
    </source>
</evidence>
<reference evidence="2" key="1">
    <citation type="submission" date="2010-07" db="EMBL/GenBank/DDBJ databases">
        <authorList>
            <person name="Muzny D."/>
            <person name="Qin X."/>
            <person name="Deng J."/>
            <person name="Jiang H."/>
            <person name="Liu Y."/>
            <person name="Qu J."/>
            <person name="Song X.-Z."/>
            <person name="Zhang L."/>
            <person name="Thornton R."/>
            <person name="Coyle M."/>
            <person name="Francisco L."/>
            <person name="Jackson L."/>
            <person name="Javaid M."/>
            <person name="Korchina V."/>
            <person name="Kovar C."/>
            <person name="Mata R."/>
            <person name="Mathew T."/>
            <person name="Ngo R."/>
            <person name="Nguyen L."/>
            <person name="Nguyen N."/>
            <person name="Okwuonu G."/>
            <person name="Ongeri F."/>
            <person name="Pham C."/>
            <person name="Simmons D."/>
            <person name="Wilczek-Boney K."/>
            <person name="Hale W."/>
            <person name="Jakkamsetti A."/>
            <person name="Pham P."/>
            <person name="Ruth R."/>
            <person name="San Lucas F."/>
            <person name="Warren J."/>
            <person name="Zhang J."/>
            <person name="Zhao Z."/>
            <person name="Zhou C."/>
            <person name="Zhu D."/>
            <person name="Lee S."/>
            <person name="Bess C."/>
            <person name="Blankenburg K."/>
            <person name="Forbes L."/>
            <person name="Fu Q."/>
            <person name="Gubbala S."/>
            <person name="Hirani K."/>
            <person name="Jayaseelan J.C."/>
            <person name="Lara F."/>
            <person name="Munidasa M."/>
            <person name="Palculict T."/>
            <person name="Patil S."/>
            <person name="Pu L.-L."/>
            <person name="Saada N."/>
            <person name="Tang L."/>
            <person name="Weissenberger G."/>
            <person name="Zhu Y."/>
            <person name="Hemphill L."/>
            <person name="Shang Y."/>
            <person name="Youmans B."/>
            <person name="Ayvaz T."/>
            <person name="Ross M."/>
            <person name="Santibanez J."/>
            <person name="Aqrawi P."/>
            <person name="Gross S."/>
            <person name="Joshi V."/>
            <person name="Fowler G."/>
            <person name="Nazareth L."/>
            <person name="Reid J."/>
            <person name="Worley K."/>
            <person name="Petrosino J."/>
            <person name="Highlander S."/>
            <person name="Gibbs R."/>
        </authorList>
    </citation>
    <scope>NUCLEOTIDE SEQUENCE [LARGE SCALE GENOMIC DNA]</scope>
    <source>
        <strain evidence="2">DSM 16973</strain>
    </source>
</reference>
<feature type="compositionally biased region" description="Gly residues" evidence="1">
    <location>
        <begin position="297"/>
        <end position="307"/>
    </location>
</feature>
<dbReference type="InterPro" id="IPR046228">
    <property type="entry name" value="DUF6261"/>
</dbReference>
<protein>
    <submittedName>
        <fullName evidence="2">Hemagglutinin protein HagC</fullName>
    </submittedName>
</protein>
<evidence type="ECO:0000313" key="3">
    <source>
        <dbReference type="Proteomes" id="UP000004394"/>
    </source>
</evidence>
<dbReference type="EMBL" id="AEEI01000035">
    <property type="protein sequence ID" value="EFM01983.1"/>
    <property type="molecule type" value="Genomic_DNA"/>
</dbReference>
<dbReference type="BioCyc" id="PMAR862515-HMP:GMOO-1095-MONOMER"/>
<gene>
    <name evidence="2" type="ORF">HMPREF0658_1078</name>
</gene>
<dbReference type="RefSeq" id="WP_006949040.1">
    <property type="nucleotide sequence ID" value="NZ_GL397214.1"/>
</dbReference>
<feature type="compositionally biased region" description="Basic residues" evidence="1">
    <location>
        <begin position="231"/>
        <end position="240"/>
    </location>
</feature>
<keyword evidence="3" id="KW-1185">Reference proteome</keyword>
<dbReference type="Pfam" id="PF19775">
    <property type="entry name" value="DUF6261"/>
    <property type="match status" value="1"/>
</dbReference>
<evidence type="ECO:0000256" key="1">
    <source>
        <dbReference type="SAM" id="MobiDB-lite"/>
    </source>
</evidence>
<feature type="compositionally biased region" description="Basic and acidic residues" evidence="1">
    <location>
        <begin position="241"/>
        <end position="296"/>
    </location>
</feature>